<feature type="domain" description="MARVEL" evidence="8">
    <location>
        <begin position="25"/>
        <end position="152"/>
    </location>
</feature>
<comment type="subcellular location">
    <subcellularLocation>
        <location evidence="1">Membrane</location>
        <topology evidence="1">Multi-pass membrane protein</topology>
    </subcellularLocation>
</comment>
<accession>A0A671TTN9</accession>
<evidence type="ECO:0000313" key="9">
    <source>
        <dbReference type="Ensembl" id="ENSSAUP00010005399.1"/>
    </source>
</evidence>
<feature type="transmembrane region" description="Helical" evidence="7">
    <location>
        <begin position="59"/>
        <end position="81"/>
    </location>
</feature>
<dbReference type="PANTHER" id="PTHR22776:SF25">
    <property type="entry name" value="CKLF-LIKE MARVEL TRANSMEMBRANE DOMAIN-CONTAINING PROTEIN 6"/>
    <property type="match status" value="1"/>
</dbReference>
<reference evidence="9" key="2">
    <citation type="submission" date="2025-08" db="UniProtKB">
        <authorList>
            <consortium name="Ensembl"/>
        </authorList>
    </citation>
    <scope>IDENTIFICATION</scope>
</reference>
<dbReference type="AlphaFoldDB" id="A0A671TTN9"/>
<dbReference type="InterPro" id="IPR008253">
    <property type="entry name" value="Marvel"/>
</dbReference>
<keyword evidence="3 7" id="KW-1133">Transmembrane helix</keyword>
<feature type="compositionally biased region" description="Basic and acidic residues" evidence="6">
    <location>
        <begin position="176"/>
        <end position="185"/>
    </location>
</feature>
<dbReference type="GO" id="GO:0016020">
    <property type="term" value="C:membrane"/>
    <property type="evidence" value="ECO:0007669"/>
    <property type="project" value="UniProtKB-SubCell"/>
</dbReference>
<dbReference type="PANTHER" id="PTHR22776">
    <property type="entry name" value="MARVEL-CONTAINING POTENTIAL LIPID RAFT-ASSOCIATED PROTEIN"/>
    <property type="match status" value="1"/>
</dbReference>
<feature type="transmembrane region" description="Helical" evidence="7">
    <location>
        <begin position="128"/>
        <end position="148"/>
    </location>
</feature>
<protein>
    <submittedName>
        <fullName evidence="9">CKLF-like MARVEL transmembrane domain containing 6</fullName>
    </submittedName>
</protein>
<dbReference type="Ensembl" id="ENSSAUT00010005802.1">
    <property type="protein sequence ID" value="ENSSAUP00010005399.1"/>
    <property type="gene ID" value="ENSSAUG00010002721.1"/>
</dbReference>
<reference evidence="9" key="1">
    <citation type="submission" date="2021-04" db="EMBL/GenBank/DDBJ databases">
        <authorList>
            <consortium name="Wellcome Sanger Institute Data Sharing"/>
        </authorList>
    </citation>
    <scope>NUCLEOTIDE SEQUENCE [LARGE SCALE GENOMIC DNA]</scope>
</reference>
<keyword evidence="10" id="KW-1185">Reference proteome</keyword>
<feature type="region of interest" description="Disordered" evidence="6">
    <location>
        <begin position="156"/>
        <end position="185"/>
    </location>
</feature>
<gene>
    <name evidence="9" type="primary">LOC115567219</name>
</gene>
<evidence type="ECO:0000256" key="3">
    <source>
        <dbReference type="ARBA" id="ARBA00022989"/>
    </source>
</evidence>
<evidence type="ECO:0000256" key="1">
    <source>
        <dbReference type="ARBA" id="ARBA00004141"/>
    </source>
</evidence>
<evidence type="ECO:0000313" key="10">
    <source>
        <dbReference type="Proteomes" id="UP000472265"/>
    </source>
</evidence>
<dbReference type="OMA" id="YCASTLF"/>
<name>A0A671TTN9_SPAAU</name>
<feature type="transmembrane region" description="Helical" evidence="7">
    <location>
        <begin position="29"/>
        <end position="47"/>
    </location>
</feature>
<evidence type="ECO:0000259" key="8">
    <source>
        <dbReference type="PROSITE" id="PS51225"/>
    </source>
</evidence>
<reference evidence="9" key="3">
    <citation type="submission" date="2025-09" db="UniProtKB">
        <authorList>
            <consortium name="Ensembl"/>
        </authorList>
    </citation>
    <scope>IDENTIFICATION</scope>
</reference>
<evidence type="ECO:0000256" key="5">
    <source>
        <dbReference type="PROSITE-ProRule" id="PRU00581"/>
    </source>
</evidence>
<dbReference type="InterPro" id="IPR050578">
    <property type="entry name" value="MARVEL-CKLF_proteins"/>
</dbReference>
<dbReference type="Proteomes" id="UP000472265">
    <property type="component" value="Chromosome 17"/>
</dbReference>
<evidence type="ECO:0000256" key="2">
    <source>
        <dbReference type="ARBA" id="ARBA00022692"/>
    </source>
</evidence>
<proteinExistence type="predicted"/>
<evidence type="ECO:0000256" key="7">
    <source>
        <dbReference type="SAM" id="Phobius"/>
    </source>
</evidence>
<keyword evidence="2 5" id="KW-0812">Transmembrane</keyword>
<dbReference type="PROSITE" id="PS51225">
    <property type="entry name" value="MARVEL"/>
    <property type="match status" value="1"/>
</dbReference>
<keyword evidence="4 5" id="KW-0472">Membrane</keyword>
<dbReference type="GeneTree" id="ENSGT00940000157911"/>
<evidence type="ECO:0000256" key="6">
    <source>
        <dbReference type="SAM" id="MobiDB-lite"/>
    </source>
</evidence>
<organism evidence="9 10">
    <name type="scientific">Sparus aurata</name>
    <name type="common">Gilthead sea bream</name>
    <dbReference type="NCBI Taxonomy" id="8175"/>
    <lineage>
        <taxon>Eukaryota</taxon>
        <taxon>Metazoa</taxon>
        <taxon>Chordata</taxon>
        <taxon>Craniata</taxon>
        <taxon>Vertebrata</taxon>
        <taxon>Euteleostomi</taxon>
        <taxon>Actinopterygii</taxon>
        <taxon>Neopterygii</taxon>
        <taxon>Teleostei</taxon>
        <taxon>Neoteleostei</taxon>
        <taxon>Acanthomorphata</taxon>
        <taxon>Eupercaria</taxon>
        <taxon>Spariformes</taxon>
        <taxon>Sparidae</taxon>
        <taxon>Sparus</taxon>
    </lineage>
</organism>
<sequence length="185" mass="20286">MASQVYSPTTAPNPKDSWFMVPSDNLDKIRFGIKVVEVLFSFVAFILEEVVSSCVNCSSLYFFEFVSCTAFLFTLLLLILLSTVLHTRVGITCWPSLVRAHLNSFNSPSSSLRIVFASDHSGSAYENIAVVFGFFATVLFAVDLIMFVKTQGFPFKKDGKPEASNGGPAVGPAQPEEEKLNPPTQ</sequence>
<dbReference type="InParanoid" id="A0A671TTN9"/>
<evidence type="ECO:0000256" key="4">
    <source>
        <dbReference type="ARBA" id="ARBA00023136"/>
    </source>
</evidence>